<protein>
    <submittedName>
        <fullName evidence="2">DNA-binding protein</fullName>
    </submittedName>
    <submittedName>
        <fullName evidence="3">Pyridoxamine 5'-phosphate oxidase family protein</fullName>
    </submittedName>
</protein>
<evidence type="ECO:0000313" key="6">
    <source>
        <dbReference type="Proteomes" id="UP001272987"/>
    </source>
</evidence>
<dbReference type="Pfam" id="PF13560">
    <property type="entry name" value="HTH_31"/>
    <property type="match status" value="1"/>
</dbReference>
<dbReference type="InterPro" id="IPR001387">
    <property type="entry name" value="Cro/C1-type_HTH"/>
</dbReference>
<dbReference type="Pfam" id="PF12900">
    <property type="entry name" value="Pyridox_ox_2"/>
    <property type="match status" value="1"/>
</dbReference>
<dbReference type="EMBL" id="JARAWC010000013">
    <property type="protein sequence ID" value="MDX2961782.1"/>
    <property type="molecule type" value="Genomic_DNA"/>
</dbReference>
<dbReference type="SUPFAM" id="SSF47413">
    <property type="entry name" value="lambda repressor-like DNA-binding domains"/>
    <property type="match status" value="1"/>
</dbReference>
<evidence type="ECO:0000313" key="4">
    <source>
        <dbReference type="EMBL" id="MDX3023471.1"/>
    </source>
</evidence>
<evidence type="ECO:0000313" key="3">
    <source>
        <dbReference type="EMBL" id="MDX2961782.1"/>
    </source>
</evidence>
<dbReference type="CDD" id="cd00093">
    <property type="entry name" value="HTH_XRE"/>
    <property type="match status" value="1"/>
</dbReference>
<dbReference type="SMART" id="SM00530">
    <property type="entry name" value="HTH_XRE"/>
    <property type="match status" value="1"/>
</dbReference>
<evidence type="ECO:0000259" key="1">
    <source>
        <dbReference type="PROSITE" id="PS50943"/>
    </source>
</evidence>
<keyword evidence="2" id="KW-0238">DNA-binding</keyword>
<dbReference type="AlphaFoldDB" id="A0A0L0JSB4"/>
<name>A0A0L0JSB4_9ACTN</name>
<dbReference type="PATRIC" id="fig|42234.21.peg.6909"/>
<keyword evidence="6" id="KW-1185">Reference proteome</keyword>
<comment type="caution">
    <text evidence="2">The sequence shown here is derived from an EMBL/GenBank/DDBJ whole genome shotgun (WGS) entry which is preliminary data.</text>
</comment>
<feature type="domain" description="HTH cro/C1-type" evidence="1">
    <location>
        <begin position="21"/>
        <end position="72"/>
    </location>
</feature>
<dbReference type="PROSITE" id="PS50943">
    <property type="entry name" value="HTH_CROC1"/>
    <property type="match status" value="1"/>
</dbReference>
<dbReference type="InterPro" id="IPR010982">
    <property type="entry name" value="Lambda_DNA-bd_dom_sf"/>
</dbReference>
<dbReference type="EMBL" id="JPPY01000189">
    <property type="protein sequence ID" value="KND28389.1"/>
    <property type="molecule type" value="Genomic_DNA"/>
</dbReference>
<dbReference type="SUPFAM" id="SSF50475">
    <property type="entry name" value="FMN-binding split barrel"/>
    <property type="match status" value="1"/>
</dbReference>
<reference evidence="5" key="2">
    <citation type="submission" date="2014-07" db="EMBL/GenBank/DDBJ databases">
        <title>Genome sequencing of plant-pathogenic Streptomyces species.</title>
        <authorList>
            <person name="Harrison J."/>
            <person name="Sapp M."/>
            <person name="Thwaites R."/>
            <person name="Studholme D.J."/>
        </authorList>
    </citation>
    <scope>NUCLEOTIDE SEQUENCE [LARGE SCALE GENOMIC DNA]</scope>
    <source>
        <strain evidence="5">NCPPB 4445</strain>
    </source>
</reference>
<dbReference type="InterPro" id="IPR012349">
    <property type="entry name" value="Split_barrel_FMN-bd"/>
</dbReference>
<evidence type="ECO:0000313" key="5">
    <source>
        <dbReference type="Proteomes" id="UP000037151"/>
    </source>
</evidence>
<dbReference type="EMBL" id="JARAWP010000027">
    <property type="protein sequence ID" value="MDX3023471.1"/>
    <property type="molecule type" value="Genomic_DNA"/>
</dbReference>
<dbReference type="RefSeq" id="WP_010360498.1">
    <property type="nucleotide sequence ID" value="NZ_BCML01000001.1"/>
</dbReference>
<reference evidence="3 6" key="3">
    <citation type="journal article" date="2023" name="Microb. Genom.">
        <title>Mesoterricola silvestris gen. nov., sp. nov., Mesoterricola sediminis sp. nov., Geothrix oryzae sp. nov., Geothrix edaphica sp. nov., Geothrix rubra sp. nov., and Geothrix limicola sp. nov., six novel members of Acidobacteriota isolated from soils.</title>
        <authorList>
            <person name="Weisberg A.J."/>
            <person name="Pearce E."/>
            <person name="Kramer C.G."/>
            <person name="Chang J.H."/>
            <person name="Clarke C.R."/>
        </authorList>
    </citation>
    <scope>NUCLEOTIDE SEQUENCE [LARGE SCALE GENOMIC DNA]</scope>
    <source>
        <strain evidence="4 6">NB05-1H</strain>
        <strain evidence="3">NRRL_B-16521</strain>
    </source>
</reference>
<gene>
    <name evidence="2" type="ORF">IQ63_33530</name>
    <name evidence="3" type="ORF">PV399_18965</name>
    <name evidence="4" type="ORF">PV666_37195</name>
</gene>
<dbReference type="Gene3D" id="2.30.110.10">
    <property type="entry name" value="Electron Transport, Fmn-binding Protein, Chain A"/>
    <property type="match status" value="1"/>
</dbReference>
<dbReference type="Gene3D" id="1.10.260.40">
    <property type="entry name" value="lambda repressor-like DNA-binding domains"/>
    <property type="match status" value="1"/>
</dbReference>
<reference evidence="2" key="1">
    <citation type="submission" date="2014-07" db="EMBL/GenBank/DDBJ databases">
        <title>A systematic study of Ichneumonosoma Meijere, Pelmatops Enderlein, Pseudopelmatops Shiraki and Soita Walker (Diptera: Tephritidae).</title>
        <authorList>
            <person name="Chen X.-L."/>
            <person name="Norrbom A."/>
            <person name="Zhu C.-D."/>
        </authorList>
    </citation>
    <scope>NUCLEOTIDE SEQUENCE</scope>
    <source>
        <strain evidence="2">NCPPB 4445</strain>
    </source>
</reference>
<dbReference type="GeneID" id="69813576"/>
<proteinExistence type="predicted"/>
<dbReference type="GO" id="GO:0003677">
    <property type="term" value="F:DNA binding"/>
    <property type="evidence" value="ECO:0007669"/>
    <property type="project" value="UniProtKB-KW"/>
</dbReference>
<organism evidence="2 5">
    <name type="scientific">Streptomyces acidiscabies</name>
    <dbReference type="NCBI Taxonomy" id="42234"/>
    <lineage>
        <taxon>Bacteria</taxon>
        <taxon>Bacillati</taxon>
        <taxon>Actinomycetota</taxon>
        <taxon>Actinomycetes</taxon>
        <taxon>Kitasatosporales</taxon>
        <taxon>Streptomycetaceae</taxon>
        <taxon>Streptomyces</taxon>
    </lineage>
</organism>
<dbReference type="InterPro" id="IPR024747">
    <property type="entry name" value="Pyridox_Oxase-rel"/>
</dbReference>
<dbReference type="Proteomes" id="UP000037151">
    <property type="component" value="Unassembled WGS sequence"/>
</dbReference>
<evidence type="ECO:0000313" key="2">
    <source>
        <dbReference type="EMBL" id="KND28389.1"/>
    </source>
</evidence>
<dbReference type="OrthoDB" id="7062584at2"/>
<accession>A0A0L0JSB4</accession>
<sequence>MTAHASPGGPGDLGHRLAWRRTELGLSRQEIAVRAGMAPGYLGYLEEWSGAAPGAGVLRRLADALETTVAALTGAAAGRPAGLGRARRTHLVKLTPAECRVLLATHGVGRLAVPTVEGPLVVPVNYGVVAGAVVYRTAPGTVPAQADGCRVALEADRIDEAFSRGWSVLVRGYARRVTDPAEALRLTETAHSEPWAGGPRELWLRIEPLALTGRRIVG</sequence>
<dbReference type="Proteomes" id="UP001282288">
    <property type="component" value="Unassembled WGS sequence"/>
</dbReference>
<dbReference type="Proteomes" id="UP001272987">
    <property type="component" value="Unassembled WGS sequence"/>
</dbReference>